<evidence type="ECO:0000313" key="2">
    <source>
        <dbReference type="EMBL" id="KAB8073689.1"/>
    </source>
</evidence>
<evidence type="ECO:0008006" key="4">
    <source>
        <dbReference type="Google" id="ProtNLM"/>
    </source>
</evidence>
<feature type="region of interest" description="Disordered" evidence="1">
    <location>
        <begin position="1"/>
        <end position="32"/>
    </location>
</feature>
<dbReference type="InterPro" id="IPR037647">
    <property type="entry name" value="HIRIP3"/>
</dbReference>
<evidence type="ECO:0000313" key="3">
    <source>
        <dbReference type="Proteomes" id="UP000326565"/>
    </source>
</evidence>
<sequence length="381" mass="42511">MAPRRRVVAESESESEPDQQTPPSAPSDDTLEKALRDVVADIYKSGNMEELTVKRVRVAAEKALAVEEGFFKGSSIWKSKSDQIIKDEVEVQDKQTQGPGSDEEKEEEPSSPPAAKKATSVKRAKPDKAVTTRKRRKASTPESEDQDESSALPDDASEDEVKKPAKRQTPSTQEKTSDVNLSNERVSDESDSVEDEKEGVRPSDASEEPKFDRKDDSESEMSVVLDEEPNPIRRRQKSASSEGATRKGKKATTTKAKDTKAKEPDPDQAEIKRLQGWLIKCGIRKMWARELAPYDTPKTKIKHLKGLLKEAGMDGRYSLDKAKKIKEERELKADLEMVQEGAKRWGTGGADENSDQGRPRRRLNRGRQSLAFLESDGEETD</sequence>
<protein>
    <recommendedName>
        <fullName evidence="4">Transcriptional regulator</fullName>
    </recommendedName>
</protein>
<dbReference type="Proteomes" id="UP000326565">
    <property type="component" value="Unassembled WGS sequence"/>
</dbReference>
<dbReference type="GO" id="GO:0005634">
    <property type="term" value="C:nucleus"/>
    <property type="evidence" value="ECO:0007669"/>
    <property type="project" value="TreeGrafter"/>
</dbReference>
<dbReference type="PANTHER" id="PTHR15410">
    <property type="entry name" value="HIRA-INTERACTING PROTEIN 3"/>
    <property type="match status" value="1"/>
</dbReference>
<evidence type="ECO:0000256" key="1">
    <source>
        <dbReference type="SAM" id="MobiDB-lite"/>
    </source>
</evidence>
<feature type="compositionally biased region" description="Basic and acidic residues" evidence="1">
    <location>
        <begin position="255"/>
        <end position="271"/>
    </location>
</feature>
<feature type="compositionally biased region" description="Polar residues" evidence="1">
    <location>
        <begin position="168"/>
        <end position="184"/>
    </location>
</feature>
<proteinExistence type="predicted"/>
<gene>
    <name evidence="2" type="ORF">BDV29DRAFT_157319</name>
</gene>
<feature type="region of interest" description="Disordered" evidence="1">
    <location>
        <begin position="338"/>
        <end position="381"/>
    </location>
</feature>
<feature type="region of interest" description="Disordered" evidence="1">
    <location>
        <begin position="87"/>
        <end position="271"/>
    </location>
</feature>
<dbReference type="AlphaFoldDB" id="A0A5N5WZA7"/>
<dbReference type="OrthoDB" id="552755at2759"/>
<name>A0A5N5WZA7_9EURO</name>
<organism evidence="2 3">
    <name type="scientific">Aspergillus leporis</name>
    <dbReference type="NCBI Taxonomy" id="41062"/>
    <lineage>
        <taxon>Eukaryota</taxon>
        <taxon>Fungi</taxon>
        <taxon>Dikarya</taxon>
        <taxon>Ascomycota</taxon>
        <taxon>Pezizomycotina</taxon>
        <taxon>Eurotiomycetes</taxon>
        <taxon>Eurotiomycetidae</taxon>
        <taxon>Eurotiales</taxon>
        <taxon>Aspergillaceae</taxon>
        <taxon>Aspergillus</taxon>
        <taxon>Aspergillus subgen. Circumdati</taxon>
    </lineage>
</organism>
<reference evidence="2 3" key="1">
    <citation type="submission" date="2019-04" db="EMBL/GenBank/DDBJ databases">
        <title>Friends and foes A comparative genomics study of 23 Aspergillus species from section Flavi.</title>
        <authorList>
            <consortium name="DOE Joint Genome Institute"/>
            <person name="Kjaerbolling I."/>
            <person name="Vesth T."/>
            <person name="Frisvad J.C."/>
            <person name="Nybo J.L."/>
            <person name="Theobald S."/>
            <person name="Kildgaard S."/>
            <person name="Isbrandt T."/>
            <person name="Kuo A."/>
            <person name="Sato A."/>
            <person name="Lyhne E.K."/>
            <person name="Kogle M.E."/>
            <person name="Wiebenga A."/>
            <person name="Kun R.S."/>
            <person name="Lubbers R.J."/>
            <person name="Makela M.R."/>
            <person name="Barry K."/>
            <person name="Chovatia M."/>
            <person name="Clum A."/>
            <person name="Daum C."/>
            <person name="Haridas S."/>
            <person name="He G."/>
            <person name="LaButti K."/>
            <person name="Lipzen A."/>
            <person name="Mondo S."/>
            <person name="Riley R."/>
            <person name="Salamov A."/>
            <person name="Simmons B.A."/>
            <person name="Magnuson J.K."/>
            <person name="Henrissat B."/>
            <person name="Mortensen U.H."/>
            <person name="Larsen T.O."/>
            <person name="Devries R.P."/>
            <person name="Grigoriev I.V."/>
            <person name="Machida M."/>
            <person name="Baker S.E."/>
            <person name="Andersen M.R."/>
        </authorList>
    </citation>
    <scope>NUCLEOTIDE SEQUENCE [LARGE SCALE GENOMIC DNA]</scope>
    <source>
        <strain evidence="2 3">CBS 151.66</strain>
    </source>
</reference>
<dbReference type="EMBL" id="ML732222">
    <property type="protein sequence ID" value="KAB8073689.1"/>
    <property type="molecule type" value="Genomic_DNA"/>
</dbReference>
<keyword evidence="3" id="KW-1185">Reference proteome</keyword>
<accession>A0A5N5WZA7</accession>
<dbReference type="PANTHER" id="PTHR15410:SF2">
    <property type="entry name" value="HIRA-INTERACTING PROTEIN 3"/>
    <property type="match status" value="1"/>
</dbReference>
<feature type="compositionally biased region" description="Basic and acidic residues" evidence="1">
    <location>
        <begin position="207"/>
        <end position="216"/>
    </location>
</feature>